<evidence type="ECO:0000256" key="2">
    <source>
        <dbReference type="RuleBase" id="RU361220"/>
    </source>
</evidence>
<dbReference type="EMBL" id="CP025611">
    <property type="protein sequence ID" value="AUN29033.1"/>
    <property type="molecule type" value="Genomic_DNA"/>
</dbReference>
<dbReference type="AlphaFoldDB" id="A0A2K9N7A4"/>
<dbReference type="InterPro" id="IPR003469">
    <property type="entry name" value="Glyco_hydro_68"/>
</dbReference>
<dbReference type="Gene3D" id="2.115.10.20">
    <property type="entry name" value="Glycosyl hydrolase domain, family 43"/>
    <property type="match status" value="2"/>
</dbReference>
<dbReference type="Proteomes" id="UP000234752">
    <property type="component" value="Chromosome eg_1"/>
</dbReference>
<protein>
    <submittedName>
        <fullName evidence="3">Glycoside hydrolase 68 family protein</fullName>
    </submittedName>
</protein>
<dbReference type="Pfam" id="PF02435">
    <property type="entry name" value="Glyco_hydro_68"/>
    <property type="match status" value="2"/>
</dbReference>
<dbReference type="RefSeq" id="WP_102110783.1">
    <property type="nucleotide sequence ID" value="NZ_BMGN01000004.1"/>
</dbReference>
<proteinExistence type="inferred from homology"/>
<evidence type="ECO:0000313" key="4">
    <source>
        <dbReference type="Proteomes" id="UP000234752"/>
    </source>
</evidence>
<dbReference type="InterPro" id="IPR023296">
    <property type="entry name" value="Glyco_hydro_beta-prop_sf"/>
</dbReference>
<keyword evidence="3" id="KW-0378">Hydrolase</keyword>
<name>A0A2K9N7A4_9PROT</name>
<dbReference type="CDD" id="cd08997">
    <property type="entry name" value="GH68"/>
    <property type="match status" value="1"/>
</dbReference>
<evidence type="ECO:0000313" key="3">
    <source>
        <dbReference type="EMBL" id="AUN29033.1"/>
    </source>
</evidence>
<dbReference type="KEGG" id="ncb:C0V82_01290"/>
<dbReference type="GO" id="GO:0009758">
    <property type="term" value="P:carbohydrate utilization"/>
    <property type="evidence" value="ECO:0007669"/>
    <property type="project" value="InterPro"/>
</dbReference>
<reference evidence="3 4" key="1">
    <citation type="submission" date="2017-12" db="EMBL/GenBank/DDBJ databases">
        <title>Genomes of bacteria within cyanobacterial aggregates.</title>
        <authorList>
            <person name="Cai H."/>
        </authorList>
    </citation>
    <scope>NUCLEOTIDE SEQUENCE [LARGE SCALE GENOMIC DNA]</scope>
    <source>
        <strain evidence="3 4">TH16</strain>
    </source>
</reference>
<dbReference type="OrthoDB" id="3359526at2"/>
<dbReference type="SUPFAM" id="SSF75005">
    <property type="entry name" value="Arabinanase/levansucrase/invertase"/>
    <property type="match status" value="1"/>
</dbReference>
<accession>A0A2K9N7A4</accession>
<organism evidence="3 4">
    <name type="scientific">Niveispirillum cyanobacteriorum</name>
    <dbReference type="NCBI Taxonomy" id="1612173"/>
    <lineage>
        <taxon>Bacteria</taxon>
        <taxon>Pseudomonadati</taxon>
        <taxon>Pseudomonadota</taxon>
        <taxon>Alphaproteobacteria</taxon>
        <taxon>Rhodospirillales</taxon>
        <taxon>Azospirillaceae</taxon>
        <taxon>Niveispirillum</taxon>
    </lineage>
</organism>
<dbReference type="GO" id="GO:0016787">
    <property type="term" value="F:hydrolase activity"/>
    <property type="evidence" value="ECO:0007669"/>
    <property type="project" value="UniProtKB-KW"/>
</dbReference>
<evidence type="ECO:0000256" key="1">
    <source>
        <dbReference type="ARBA" id="ARBA00006775"/>
    </source>
</evidence>
<keyword evidence="4" id="KW-1185">Reference proteome</keyword>
<sequence>MMQQWQPDFSGVDNARMAAPLIVEGDIRRVSPDIDIWDAWPVQHPDGSIVGFAGGYSLWMALGAPRFDDPDERHSHARIHLLRECRGQWQVLGPAMPDGFSPGSREWSGSAVLWPDGQRLTLYFTAAGRRGEAETTFEQRLFSADADLSMMGEQVRLINWRDLREFVLRDPALYMASNSGSGRVNTIKAFRDPAYFRDPATGLHHVFFAGSQAGATSAFNGVVARAVSADLVTWTTCPPVITATGVNNELERPHIVHQHGVYYLFWSTQRHVFNPDGPVGPTGLYGMAGTSIDGPWAPLNGNGLVMMNPPEAPRQAYSWLVMPGLQVTSFVDDWGRGANQGGARRFGATFAPMLRLQPDGFARLHVCR</sequence>
<dbReference type="GO" id="GO:0050053">
    <property type="term" value="F:levansucrase activity"/>
    <property type="evidence" value="ECO:0007669"/>
    <property type="project" value="InterPro"/>
</dbReference>
<gene>
    <name evidence="3" type="ORF">C0V82_01290</name>
</gene>
<comment type="similarity">
    <text evidence="1 2">Belongs to the glycosyl hydrolase 68 family.</text>
</comment>